<dbReference type="GO" id="GO:0003677">
    <property type="term" value="F:DNA binding"/>
    <property type="evidence" value="ECO:0007669"/>
    <property type="project" value="UniProtKB-KW"/>
</dbReference>
<dbReference type="Gene3D" id="1.10.150.130">
    <property type="match status" value="1"/>
</dbReference>
<dbReference type="Gene3D" id="1.10.443.10">
    <property type="entry name" value="Intergrase catalytic core"/>
    <property type="match status" value="1"/>
</dbReference>
<dbReference type="GO" id="GO:0015074">
    <property type="term" value="P:DNA integration"/>
    <property type="evidence" value="ECO:0007669"/>
    <property type="project" value="InterPro"/>
</dbReference>
<dbReference type="RefSeq" id="WP_093306643.1">
    <property type="nucleotide sequence ID" value="NZ_FOOH01000045.1"/>
</dbReference>
<dbReference type="InterPro" id="IPR013762">
    <property type="entry name" value="Integrase-like_cat_sf"/>
</dbReference>
<dbReference type="InterPro" id="IPR035386">
    <property type="entry name" value="Arm-DNA-bind_5"/>
</dbReference>
<sequence>MTSTFYLKEAKSSGESLIYFSCYFKEEGKKFVYSTGEKIAPELWDQKNKLPIMRGKKKAINRGSIKTQLGRYEDCFKNTRSRCIEMQEDFTSQLLKKAFDEEFKKAPTGKNIFFDAFDEFVDQKKKNHEWKKSTEKRYQNIRNLLESFQADTGYKLSFNSINAKFHADFTYYCMETKGHVNNTYSRNLGLFKTFMHWAFDRENGYTYKEDFKKFKKKERVITQQIALKKSDLQKLMDHQFKPNQKYLERARDVFVFSCVTGLRFGELSLVSKKNIYDGNLHLKEEKGAEKEARAIPLNDLADYILRKYNFNLPVISNQRYNDYIKDIFEAAGYTWEVEKNVTKGKSVDRQTMPFFKRVSTHTARRTFITMLKREGKSDKLISKITGHKDLKTLNQYYQVDDEAKKDAVANTFNISFKPLKKVQ</sequence>
<organism evidence="5 6">
    <name type="scientific">Salegentibacter agarivorans</name>
    <dbReference type="NCBI Taxonomy" id="345907"/>
    <lineage>
        <taxon>Bacteria</taxon>
        <taxon>Pseudomonadati</taxon>
        <taxon>Bacteroidota</taxon>
        <taxon>Flavobacteriia</taxon>
        <taxon>Flavobacteriales</taxon>
        <taxon>Flavobacteriaceae</taxon>
        <taxon>Salegentibacter</taxon>
    </lineage>
</organism>
<evidence type="ECO:0000259" key="4">
    <source>
        <dbReference type="PROSITE" id="PS51898"/>
    </source>
</evidence>
<dbReference type="SUPFAM" id="SSF56349">
    <property type="entry name" value="DNA breaking-rejoining enzymes"/>
    <property type="match status" value="1"/>
</dbReference>
<keyword evidence="3" id="KW-0233">DNA recombination</keyword>
<dbReference type="InterPro" id="IPR050090">
    <property type="entry name" value="Tyrosine_recombinase_XerCD"/>
</dbReference>
<dbReference type="InterPro" id="IPR011010">
    <property type="entry name" value="DNA_brk_join_enz"/>
</dbReference>
<comment type="similarity">
    <text evidence="1">Belongs to the 'phage' integrase family.</text>
</comment>
<dbReference type="CDD" id="cd01185">
    <property type="entry name" value="INTN1_C_like"/>
    <property type="match status" value="1"/>
</dbReference>
<dbReference type="AlphaFoldDB" id="A0A1I2Q9H3"/>
<keyword evidence="2" id="KW-0238">DNA-binding</keyword>
<dbReference type="Proteomes" id="UP000199116">
    <property type="component" value="Unassembled WGS sequence"/>
</dbReference>
<evidence type="ECO:0000256" key="3">
    <source>
        <dbReference type="ARBA" id="ARBA00023172"/>
    </source>
</evidence>
<dbReference type="PANTHER" id="PTHR30349">
    <property type="entry name" value="PHAGE INTEGRASE-RELATED"/>
    <property type="match status" value="1"/>
</dbReference>
<dbReference type="InterPro" id="IPR010998">
    <property type="entry name" value="Integrase_recombinase_N"/>
</dbReference>
<evidence type="ECO:0000313" key="5">
    <source>
        <dbReference type="EMBL" id="SFG24029.1"/>
    </source>
</evidence>
<proteinExistence type="inferred from homology"/>
<dbReference type="PROSITE" id="PS51898">
    <property type="entry name" value="TYR_RECOMBINASE"/>
    <property type="match status" value="1"/>
</dbReference>
<dbReference type="GO" id="GO:0006310">
    <property type="term" value="P:DNA recombination"/>
    <property type="evidence" value="ECO:0007669"/>
    <property type="project" value="UniProtKB-KW"/>
</dbReference>
<evidence type="ECO:0000313" key="6">
    <source>
        <dbReference type="Proteomes" id="UP000199116"/>
    </source>
</evidence>
<name>A0A1I2Q9H3_9FLAO</name>
<protein>
    <submittedName>
        <fullName evidence="5">Phage integrase family protein</fullName>
    </submittedName>
</protein>
<accession>A0A1I2Q9H3</accession>
<keyword evidence="6" id="KW-1185">Reference proteome</keyword>
<evidence type="ECO:0000256" key="1">
    <source>
        <dbReference type="ARBA" id="ARBA00008857"/>
    </source>
</evidence>
<dbReference type="Pfam" id="PF00589">
    <property type="entry name" value="Phage_integrase"/>
    <property type="match status" value="1"/>
</dbReference>
<reference evidence="6" key="1">
    <citation type="submission" date="2016-10" db="EMBL/GenBank/DDBJ databases">
        <authorList>
            <person name="Varghese N."/>
            <person name="Submissions S."/>
        </authorList>
    </citation>
    <scope>NUCLEOTIDE SEQUENCE [LARGE SCALE GENOMIC DNA]</scope>
    <source>
        <strain evidence="6">DSM 23515</strain>
    </source>
</reference>
<dbReference type="PANTHER" id="PTHR30349:SF64">
    <property type="entry name" value="PROPHAGE INTEGRASE INTD-RELATED"/>
    <property type="match status" value="1"/>
</dbReference>
<dbReference type="EMBL" id="FOOH01000045">
    <property type="protein sequence ID" value="SFG24029.1"/>
    <property type="molecule type" value="Genomic_DNA"/>
</dbReference>
<feature type="domain" description="Tyr recombinase" evidence="4">
    <location>
        <begin position="222"/>
        <end position="410"/>
    </location>
</feature>
<dbReference type="Pfam" id="PF17293">
    <property type="entry name" value="Arm-DNA-bind_5"/>
    <property type="match status" value="1"/>
</dbReference>
<evidence type="ECO:0000256" key="2">
    <source>
        <dbReference type="ARBA" id="ARBA00023125"/>
    </source>
</evidence>
<dbReference type="InterPro" id="IPR002104">
    <property type="entry name" value="Integrase_catalytic"/>
</dbReference>
<gene>
    <name evidence="5" type="ORF">SAMN04488033_14510</name>
</gene>